<dbReference type="NCBIfam" id="TIGR02250">
    <property type="entry name" value="FCP1_euk"/>
    <property type="match status" value="1"/>
</dbReference>
<feature type="compositionally biased region" description="Basic and acidic residues" evidence="7">
    <location>
        <begin position="434"/>
        <end position="447"/>
    </location>
</feature>
<dbReference type="EMBL" id="JAKMXF010000144">
    <property type="protein sequence ID" value="KAI6656411.1"/>
    <property type="molecule type" value="Genomic_DNA"/>
</dbReference>
<dbReference type="CDD" id="cd07521">
    <property type="entry name" value="HAD_FCP1-like"/>
    <property type="match status" value="1"/>
</dbReference>
<gene>
    <name evidence="10" type="ORF">LOD99_1207</name>
</gene>
<dbReference type="SUPFAM" id="SSF56784">
    <property type="entry name" value="HAD-like"/>
    <property type="match status" value="1"/>
</dbReference>
<keyword evidence="2 6" id="KW-0378">Hydrolase</keyword>
<dbReference type="Gene3D" id="3.40.50.10190">
    <property type="entry name" value="BRCT domain"/>
    <property type="match status" value="1"/>
</dbReference>
<evidence type="ECO:0000256" key="4">
    <source>
        <dbReference type="ARBA" id="ARBA00047761"/>
    </source>
</evidence>
<feature type="region of interest" description="Disordered" evidence="7">
    <location>
        <begin position="682"/>
        <end position="746"/>
    </location>
</feature>
<dbReference type="InterPro" id="IPR004274">
    <property type="entry name" value="FCP1_dom"/>
</dbReference>
<dbReference type="Pfam" id="PF00533">
    <property type="entry name" value="BRCT"/>
    <property type="match status" value="1"/>
</dbReference>
<evidence type="ECO:0000313" key="10">
    <source>
        <dbReference type="EMBL" id="KAI6656411.1"/>
    </source>
</evidence>
<dbReference type="CDD" id="cd17729">
    <property type="entry name" value="BRCT_CTDP1"/>
    <property type="match status" value="1"/>
</dbReference>
<dbReference type="InterPro" id="IPR036420">
    <property type="entry name" value="BRCT_dom_sf"/>
</dbReference>
<dbReference type="SUPFAM" id="SSF52113">
    <property type="entry name" value="BRCT domain"/>
    <property type="match status" value="1"/>
</dbReference>
<dbReference type="PANTHER" id="PTHR23081:SF36">
    <property type="entry name" value="RNA POLYMERASE II SUBUNIT A C-TERMINAL DOMAIN PHOSPHATASE"/>
    <property type="match status" value="1"/>
</dbReference>
<evidence type="ECO:0000259" key="8">
    <source>
        <dbReference type="PROSITE" id="PS50172"/>
    </source>
</evidence>
<evidence type="ECO:0000256" key="3">
    <source>
        <dbReference type="ARBA" id="ARBA00023242"/>
    </source>
</evidence>
<dbReference type="InterPro" id="IPR023214">
    <property type="entry name" value="HAD_sf"/>
</dbReference>
<dbReference type="SMART" id="SM00292">
    <property type="entry name" value="BRCT"/>
    <property type="match status" value="1"/>
</dbReference>
<name>A0AAV7K864_9METZ</name>
<evidence type="ECO:0000313" key="11">
    <source>
        <dbReference type="Proteomes" id="UP001165289"/>
    </source>
</evidence>
<dbReference type="InterPro" id="IPR036412">
    <property type="entry name" value="HAD-like_sf"/>
</dbReference>
<dbReference type="InterPro" id="IPR039189">
    <property type="entry name" value="Fcp1"/>
</dbReference>
<dbReference type="SMART" id="SM00577">
    <property type="entry name" value="CPDc"/>
    <property type="match status" value="1"/>
</dbReference>
<organism evidence="10 11">
    <name type="scientific">Oopsacas minuta</name>
    <dbReference type="NCBI Taxonomy" id="111878"/>
    <lineage>
        <taxon>Eukaryota</taxon>
        <taxon>Metazoa</taxon>
        <taxon>Porifera</taxon>
        <taxon>Hexactinellida</taxon>
        <taxon>Hexasterophora</taxon>
        <taxon>Lyssacinosida</taxon>
        <taxon>Leucopsacidae</taxon>
        <taxon>Oopsacas</taxon>
    </lineage>
</organism>
<dbReference type="EC" id="3.1.3.16" evidence="6"/>
<feature type="compositionally biased region" description="Polar residues" evidence="7">
    <location>
        <begin position="708"/>
        <end position="720"/>
    </location>
</feature>
<comment type="catalytic activity">
    <reaction evidence="4 6">
        <text>O-phospho-L-seryl-[protein] + H2O = L-seryl-[protein] + phosphate</text>
        <dbReference type="Rhea" id="RHEA:20629"/>
        <dbReference type="Rhea" id="RHEA-COMP:9863"/>
        <dbReference type="Rhea" id="RHEA-COMP:11604"/>
        <dbReference type="ChEBI" id="CHEBI:15377"/>
        <dbReference type="ChEBI" id="CHEBI:29999"/>
        <dbReference type="ChEBI" id="CHEBI:43474"/>
        <dbReference type="ChEBI" id="CHEBI:83421"/>
        <dbReference type="EC" id="3.1.3.16"/>
    </reaction>
</comment>
<feature type="region of interest" description="Disordered" evidence="7">
    <location>
        <begin position="298"/>
        <end position="351"/>
    </location>
</feature>
<comment type="function">
    <text evidence="6">This promotes the activity of RNA polymerase II.</text>
</comment>
<evidence type="ECO:0000256" key="6">
    <source>
        <dbReference type="RuleBase" id="RU366066"/>
    </source>
</evidence>
<dbReference type="Gene3D" id="2.40.50.100">
    <property type="match status" value="1"/>
</dbReference>
<feature type="domain" description="BRCT" evidence="8">
    <location>
        <begin position="502"/>
        <end position="604"/>
    </location>
</feature>
<feature type="region of interest" description="Disordered" evidence="7">
    <location>
        <begin position="616"/>
        <end position="655"/>
    </location>
</feature>
<comment type="subcellular location">
    <subcellularLocation>
        <location evidence="1 6">Nucleus</location>
    </subcellularLocation>
</comment>
<dbReference type="Gene3D" id="3.40.50.1000">
    <property type="entry name" value="HAD superfamily/HAD-like"/>
    <property type="match status" value="1"/>
</dbReference>
<evidence type="ECO:0000259" key="9">
    <source>
        <dbReference type="PROSITE" id="PS50969"/>
    </source>
</evidence>
<dbReference type="InterPro" id="IPR011947">
    <property type="entry name" value="FCP1_euk"/>
</dbReference>
<proteinExistence type="predicted"/>
<keyword evidence="11" id="KW-1185">Reference proteome</keyword>
<dbReference type="Proteomes" id="UP001165289">
    <property type="component" value="Unassembled WGS sequence"/>
</dbReference>
<feature type="region of interest" description="Disordered" evidence="7">
    <location>
        <begin position="381"/>
        <end position="447"/>
    </location>
</feature>
<evidence type="ECO:0000256" key="5">
    <source>
        <dbReference type="ARBA" id="ARBA00048336"/>
    </source>
</evidence>
<feature type="domain" description="FCP1 homology" evidence="9">
    <location>
        <begin position="137"/>
        <end position="301"/>
    </location>
</feature>
<dbReference type="PROSITE" id="PS50172">
    <property type="entry name" value="BRCT"/>
    <property type="match status" value="1"/>
</dbReference>
<evidence type="ECO:0000256" key="7">
    <source>
        <dbReference type="SAM" id="MobiDB-lite"/>
    </source>
</evidence>
<protein>
    <recommendedName>
        <fullName evidence="6">RNA polymerase II subunit A C-terminal domain phosphatase</fullName>
        <ecNumber evidence="6">3.1.3.16</ecNumber>
    </recommendedName>
</protein>
<reference evidence="10 11" key="1">
    <citation type="journal article" date="2023" name="BMC Biol.">
        <title>The compact genome of the sponge Oopsacas minuta (Hexactinellida) is lacking key metazoan core genes.</title>
        <authorList>
            <person name="Santini S."/>
            <person name="Schenkelaars Q."/>
            <person name="Jourda C."/>
            <person name="Duchesne M."/>
            <person name="Belahbib H."/>
            <person name="Rocher C."/>
            <person name="Selva M."/>
            <person name="Riesgo A."/>
            <person name="Vervoort M."/>
            <person name="Leys S.P."/>
            <person name="Kodjabachian L."/>
            <person name="Le Bivic A."/>
            <person name="Borchiellini C."/>
            <person name="Claverie J.M."/>
            <person name="Renard E."/>
        </authorList>
    </citation>
    <scope>NUCLEOTIDE SEQUENCE [LARGE SCALE GENOMIC DNA]</scope>
    <source>
        <strain evidence="10">SPO-2</strain>
    </source>
</reference>
<dbReference type="AlphaFoldDB" id="A0AAV7K864"/>
<feature type="compositionally biased region" description="Low complexity" evidence="7">
    <location>
        <begin position="387"/>
        <end position="411"/>
    </location>
</feature>
<sequence>MTSSPTADPLQVIKFSKSGPHELVTWRVREGDQLKIGTVLFEYKPADKTKTSKFHSSNVGVMHKVVIPEGGQLTSSSVICEIEKNCDHPEVVCGMCSHCGEAASADTGIPIVLGVPQIRVSKQLAGDLANEDKLRLLRQKKLALIVDLDQTLVHTSTDMNIKAGLPDVYGFRLKNYPHCYHARLRPHVHELLNKLSSLYELYIFTMGTHCYAHTLSKILDPQRKLFSQRIISRDECFDSRSKLPTIRSVFPCGDEMVAIIDDREDMWARCPNLVHVKPYIFFGSTGDIHAPERMSHHVQEAHAPSLPTHLTPPVIISPPVHSTHDPVDSKTDQDPPTESDSDPVTPAPEPDEYIVPVPVVQQEADDSVTDDKTAPINEYEQLIPPLSSSSDSSDSSEATNSSDSSSSPPAESKNETELTPDTQISPPPPPAPPKETDETQKEKADTEINDTDKFLLYLITTLTKIHSMFYAKYSKIQAHHGYSPTREQQLDTPDLKEIIPRLRHSVLKGACLLFTGVIPTNRNPQEDPIWNTARAFGATIHSHIYTPQESTGKLSPTTHVIATKPGTNKYREAVRIPGIHIVTPDWLWACAETWQWIDEKDYPVKVRRPSKDKLEIEDSENAPFTSQMDTIDPPVTPLDINLTNLPEGSERVSTPDRISFSLEDINAMNEEVNLAIYDCTSSSSDNELQDYPEGTAHSRKRKRPVASEPTSDNTTETGSSTDHEETGGKFDDMAAMLEREFEADLV</sequence>
<dbReference type="PROSITE" id="PS50969">
    <property type="entry name" value="FCP1"/>
    <property type="match status" value="1"/>
</dbReference>
<dbReference type="GO" id="GO:0008420">
    <property type="term" value="F:RNA polymerase II CTD heptapeptide repeat phosphatase activity"/>
    <property type="evidence" value="ECO:0007669"/>
    <property type="project" value="UniProtKB-UniRule"/>
</dbReference>
<evidence type="ECO:0000256" key="2">
    <source>
        <dbReference type="ARBA" id="ARBA00022801"/>
    </source>
</evidence>
<dbReference type="Pfam" id="PF03031">
    <property type="entry name" value="NIF"/>
    <property type="match status" value="1"/>
</dbReference>
<evidence type="ECO:0000256" key="1">
    <source>
        <dbReference type="ARBA" id="ARBA00004123"/>
    </source>
</evidence>
<keyword evidence="3 6" id="KW-0539">Nucleus</keyword>
<comment type="catalytic activity">
    <reaction evidence="5 6">
        <text>O-phospho-L-threonyl-[protein] + H2O = L-threonyl-[protein] + phosphate</text>
        <dbReference type="Rhea" id="RHEA:47004"/>
        <dbReference type="Rhea" id="RHEA-COMP:11060"/>
        <dbReference type="Rhea" id="RHEA-COMP:11605"/>
        <dbReference type="ChEBI" id="CHEBI:15377"/>
        <dbReference type="ChEBI" id="CHEBI:30013"/>
        <dbReference type="ChEBI" id="CHEBI:43474"/>
        <dbReference type="ChEBI" id="CHEBI:61977"/>
        <dbReference type="EC" id="3.1.3.16"/>
    </reaction>
</comment>
<accession>A0AAV7K864</accession>
<dbReference type="InterPro" id="IPR001357">
    <property type="entry name" value="BRCT_dom"/>
</dbReference>
<feature type="compositionally biased region" description="Basic and acidic residues" evidence="7">
    <location>
        <begin position="322"/>
        <end position="333"/>
    </location>
</feature>
<comment type="caution">
    <text evidence="10">The sequence shown here is derived from an EMBL/GenBank/DDBJ whole genome shotgun (WGS) entry which is preliminary data.</text>
</comment>
<dbReference type="GO" id="GO:0005634">
    <property type="term" value="C:nucleus"/>
    <property type="evidence" value="ECO:0007669"/>
    <property type="project" value="UniProtKB-SubCell"/>
</dbReference>
<dbReference type="PANTHER" id="PTHR23081">
    <property type="entry name" value="RNA POLYMERASE II CTD PHOSPHATASE"/>
    <property type="match status" value="1"/>
</dbReference>
<feature type="compositionally biased region" description="Basic and acidic residues" evidence="7">
    <location>
        <begin position="721"/>
        <end position="746"/>
    </location>
</feature>